<dbReference type="GO" id="GO:0005886">
    <property type="term" value="C:plasma membrane"/>
    <property type="evidence" value="ECO:0007669"/>
    <property type="project" value="UniProtKB-SubCell"/>
</dbReference>
<dbReference type="Proteomes" id="UP000245020">
    <property type="component" value="Unassembled WGS sequence"/>
</dbReference>
<keyword evidence="3" id="KW-1003">Cell membrane</keyword>
<evidence type="ECO:0000256" key="6">
    <source>
        <dbReference type="ARBA" id="ARBA00022840"/>
    </source>
</evidence>
<dbReference type="NCBIfam" id="TIGR02203">
    <property type="entry name" value="MsbA_lipidA"/>
    <property type="match status" value="1"/>
</dbReference>
<evidence type="ECO:0000256" key="7">
    <source>
        <dbReference type="ARBA" id="ARBA00022967"/>
    </source>
</evidence>
<feature type="transmembrane region" description="Helical" evidence="11">
    <location>
        <begin position="132"/>
        <end position="156"/>
    </location>
</feature>
<feature type="transmembrane region" description="Helical" evidence="11">
    <location>
        <begin position="247"/>
        <end position="268"/>
    </location>
</feature>
<feature type="transmembrane region" description="Helical" evidence="11">
    <location>
        <begin position="20"/>
        <end position="45"/>
    </location>
</feature>
<dbReference type="EMBL" id="QEWQ01000003">
    <property type="protein sequence ID" value="PWD81350.1"/>
    <property type="molecule type" value="Genomic_DNA"/>
</dbReference>
<keyword evidence="2" id="KW-0813">Transport</keyword>
<dbReference type="InterPro" id="IPR036640">
    <property type="entry name" value="ABC1_TM_sf"/>
</dbReference>
<dbReference type="InterPro" id="IPR003593">
    <property type="entry name" value="AAA+_ATPase"/>
</dbReference>
<dbReference type="AlphaFoldDB" id="A0A2U2AFC8"/>
<name>A0A2U2AFC8_9GAMM</name>
<feature type="transmembrane region" description="Helical" evidence="11">
    <location>
        <begin position="162"/>
        <end position="182"/>
    </location>
</feature>
<dbReference type="GO" id="GO:0034040">
    <property type="term" value="F:ATPase-coupled lipid transmembrane transporter activity"/>
    <property type="evidence" value="ECO:0007669"/>
    <property type="project" value="InterPro"/>
</dbReference>
<evidence type="ECO:0000256" key="11">
    <source>
        <dbReference type="SAM" id="Phobius"/>
    </source>
</evidence>
<evidence type="ECO:0000256" key="1">
    <source>
        <dbReference type="ARBA" id="ARBA00004651"/>
    </source>
</evidence>
<dbReference type="CDD" id="cd18552">
    <property type="entry name" value="ABC_6TM_MsbA_like"/>
    <property type="match status" value="1"/>
</dbReference>
<dbReference type="SMART" id="SM00382">
    <property type="entry name" value="AAA"/>
    <property type="match status" value="1"/>
</dbReference>
<feature type="domain" description="ABC transmembrane type-1" evidence="13">
    <location>
        <begin position="25"/>
        <end position="307"/>
    </location>
</feature>
<dbReference type="PROSITE" id="PS50929">
    <property type="entry name" value="ABC_TM1F"/>
    <property type="match status" value="1"/>
</dbReference>
<protein>
    <submittedName>
        <fullName evidence="14">Lipid A export permease/ATP-binding protein MsbA</fullName>
    </submittedName>
</protein>
<evidence type="ECO:0000313" key="14">
    <source>
        <dbReference type="EMBL" id="PWD81350.1"/>
    </source>
</evidence>
<dbReference type="RefSeq" id="WP_109189241.1">
    <property type="nucleotide sequence ID" value="NZ_BMYA01000003.1"/>
</dbReference>
<keyword evidence="9" id="KW-0445">Lipid transport</keyword>
<dbReference type="InterPro" id="IPR039421">
    <property type="entry name" value="Type_1_exporter"/>
</dbReference>
<keyword evidence="10 11" id="KW-0472">Membrane</keyword>
<evidence type="ECO:0000256" key="2">
    <source>
        <dbReference type="ARBA" id="ARBA00022448"/>
    </source>
</evidence>
<feature type="transmembrane region" description="Helical" evidence="11">
    <location>
        <begin position="65"/>
        <end position="89"/>
    </location>
</feature>
<reference evidence="15" key="1">
    <citation type="submission" date="2018-05" db="EMBL/GenBank/DDBJ databases">
        <title>Ignatzschineria dubaiensis sp. nov., isolated from necrotic foot tissues of dromedaries (Camelus dromedarius) and associated maggots in Dubai, United Arab Emirates.</title>
        <authorList>
            <person name="Tsang C.C."/>
            <person name="Tang J.Y.M."/>
            <person name="Fong J.Y.H."/>
            <person name="Kinne J."/>
            <person name="Lee H.H."/>
            <person name="Joseph M."/>
            <person name="Jose S."/>
            <person name="Schuster R.K."/>
            <person name="Tang Y."/>
            <person name="Sivakumar S."/>
            <person name="Chen J.H.K."/>
            <person name="Teng J.L.L."/>
            <person name="Lau S.K.P."/>
            <person name="Wernery U."/>
            <person name="Woo P.C.Y."/>
        </authorList>
    </citation>
    <scope>NUCLEOTIDE SEQUENCE [LARGE SCALE GENOMIC DNA]</scope>
    <source>
        <strain evidence="15">KCTC 22644</strain>
    </source>
</reference>
<dbReference type="Gene3D" id="1.20.1560.10">
    <property type="entry name" value="ABC transporter type 1, transmembrane domain"/>
    <property type="match status" value="1"/>
</dbReference>
<comment type="caution">
    <text evidence="14">The sequence shown here is derived from an EMBL/GenBank/DDBJ whole genome shotgun (WGS) entry which is preliminary data.</text>
</comment>
<keyword evidence="7" id="KW-1278">Translocase</keyword>
<keyword evidence="5" id="KW-0547">Nucleotide-binding</keyword>
<dbReference type="PANTHER" id="PTHR43394">
    <property type="entry name" value="ATP-DEPENDENT PERMEASE MDL1, MITOCHONDRIAL"/>
    <property type="match status" value="1"/>
</dbReference>
<organism evidence="14 15">
    <name type="scientific">Ignatzschineria ureiclastica</name>
    <dbReference type="NCBI Taxonomy" id="472582"/>
    <lineage>
        <taxon>Bacteria</taxon>
        <taxon>Pseudomonadati</taxon>
        <taxon>Pseudomonadota</taxon>
        <taxon>Gammaproteobacteria</taxon>
        <taxon>Cardiobacteriales</taxon>
        <taxon>Ignatzschineriaceae</taxon>
        <taxon>Ignatzschineria</taxon>
    </lineage>
</organism>
<evidence type="ECO:0000256" key="8">
    <source>
        <dbReference type="ARBA" id="ARBA00022989"/>
    </source>
</evidence>
<dbReference type="PROSITE" id="PS00211">
    <property type="entry name" value="ABC_TRANSPORTER_1"/>
    <property type="match status" value="1"/>
</dbReference>
<dbReference type="Pfam" id="PF00005">
    <property type="entry name" value="ABC_tran"/>
    <property type="match status" value="1"/>
</dbReference>
<dbReference type="GO" id="GO:0005524">
    <property type="term" value="F:ATP binding"/>
    <property type="evidence" value="ECO:0007669"/>
    <property type="project" value="UniProtKB-KW"/>
</dbReference>
<proteinExistence type="predicted"/>
<keyword evidence="6 14" id="KW-0067">ATP-binding</keyword>
<dbReference type="FunFam" id="3.40.50.300:FF:000218">
    <property type="entry name" value="Multidrug ABC transporter ATP-binding protein"/>
    <property type="match status" value="1"/>
</dbReference>
<sequence>MVKQKSLGLYKRILSYSFQYPIIVVAALTCVILGGFSEAGLFWLLKPILDQGFVEKNSLFIKMMPWMVVGAFICMSALNFAGSFGMQWISQQVITKLRLQMYDKILHLPQSDYDQHSTGYFMSKLTFDIAQLMAVSSMTLVSIIKDSAVILGLIIVMFVNDWVITLMVFLMAPVLYLILRYVSRRLRGIARTMQGHMGEFNHVLEEGIRGQKEVKLFNAYEQMNNRFSRVNHHLRHLSMKSLVASQLASPISQVFLVIFIAMVIWYASNQATEDAITIGSFLSLLAAMVGMLTPIKRLVSMNESLQRGAAGAEGVFGILDAEPEENRGKVILPEVNGHIVYHDVKFQYARSEQLALKGIDLEILPKETVALVGASGSGKSTFANLLSRFYSVTEGEISLDGHPIEEIELMDYRSYISYVGQHVILFADTIANNIGFGNSDYTRADIERAAKLANAADFIEALPEGYDTVIGENGAKLSGGQRQRIAIARALLKDAPILIFDEATSSLDNESEYAIQKALKSISTEKTTIIIAHRLSTIEHADKIVVFNQGEIVEIGRHEDLLEKGGFYAKLYRVDKQEEAV</sequence>
<evidence type="ECO:0000256" key="9">
    <source>
        <dbReference type="ARBA" id="ARBA00023055"/>
    </source>
</evidence>
<keyword evidence="8 11" id="KW-1133">Transmembrane helix</keyword>
<dbReference type="Pfam" id="PF00664">
    <property type="entry name" value="ABC_membrane"/>
    <property type="match status" value="1"/>
</dbReference>
<evidence type="ECO:0000259" key="13">
    <source>
        <dbReference type="PROSITE" id="PS50929"/>
    </source>
</evidence>
<evidence type="ECO:0000256" key="5">
    <source>
        <dbReference type="ARBA" id="ARBA00022741"/>
    </source>
</evidence>
<keyword evidence="15" id="KW-1185">Reference proteome</keyword>
<dbReference type="GO" id="GO:0015421">
    <property type="term" value="F:ABC-type oligopeptide transporter activity"/>
    <property type="evidence" value="ECO:0007669"/>
    <property type="project" value="TreeGrafter"/>
</dbReference>
<evidence type="ECO:0000313" key="15">
    <source>
        <dbReference type="Proteomes" id="UP000245020"/>
    </source>
</evidence>
<evidence type="ECO:0000259" key="12">
    <source>
        <dbReference type="PROSITE" id="PS50893"/>
    </source>
</evidence>
<dbReference type="InterPro" id="IPR011917">
    <property type="entry name" value="ABC_transpr_lipidA"/>
</dbReference>
<dbReference type="InterPro" id="IPR011527">
    <property type="entry name" value="ABC1_TM_dom"/>
</dbReference>
<dbReference type="PROSITE" id="PS50893">
    <property type="entry name" value="ABC_TRANSPORTER_2"/>
    <property type="match status" value="1"/>
</dbReference>
<dbReference type="GO" id="GO:0016887">
    <property type="term" value="F:ATP hydrolysis activity"/>
    <property type="evidence" value="ECO:0007669"/>
    <property type="project" value="InterPro"/>
</dbReference>
<dbReference type="InterPro" id="IPR017871">
    <property type="entry name" value="ABC_transporter-like_CS"/>
</dbReference>
<accession>A0A2U2AFC8</accession>
<dbReference type="PANTHER" id="PTHR43394:SF1">
    <property type="entry name" value="ATP-BINDING CASSETTE SUB-FAMILY B MEMBER 10, MITOCHONDRIAL"/>
    <property type="match status" value="1"/>
</dbReference>
<dbReference type="OrthoDB" id="9806127at2"/>
<dbReference type="InterPro" id="IPR003439">
    <property type="entry name" value="ABC_transporter-like_ATP-bd"/>
</dbReference>
<dbReference type="Gene3D" id="3.40.50.300">
    <property type="entry name" value="P-loop containing nucleotide triphosphate hydrolases"/>
    <property type="match status" value="1"/>
</dbReference>
<evidence type="ECO:0000256" key="10">
    <source>
        <dbReference type="ARBA" id="ARBA00023136"/>
    </source>
</evidence>
<dbReference type="InterPro" id="IPR027417">
    <property type="entry name" value="P-loop_NTPase"/>
</dbReference>
<keyword evidence="4 11" id="KW-0812">Transmembrane</keyword>
<feature type="transmembrane region" description="Helical" evidence="11">
    <location>
        <begin position="274"/>
        <end position="295"/>
    </location>
</feature>
<dbReference type="SUPFAM" id="SSF90123">
    <property type="entry name" value="ABC transporter transmembrane region"/>
    <property type="match status" value="1"/>
</dbReference>
<feature type="domain" description="ABC transporter" evidence="12">
    <location>
        <begin position="339"/>
        <end position="574"/>
    </location>
</feature>
<comment type="subcellular location">
    <subcellularLocation>
        <location evidence="1">Cell membrane</location>
        <topology evidence="1">Multi-pass membrane protein</topology>
    </subcellularLocation>
</comment>
<gene>
    <name evidence="14" type="primary">msbA</name>
    <name evidence="14" type="ORF">DC083_05540</name>
</gene>
<dbReference type="SUPFAM" id="SSF52540">
    <property type="entry name" value="P-loop containing nucleoside triphosphate hydrolases"/>
    <property type="match status" value="1"/>
</dbReference>
<evidence type="ECO:0000256" key="4">
    <source>
        <dbReference type="ARBA" id="ARBA00022692"/>
    </source>
</evidence>
<evidence type="ECO:0000256" key="3">
    <source>
        <dbReference type="ARBA" id="ARBA00022475"/>
    </source>
</evidence>